<feature type="binding site" evidence="1">
    <location>
        <position position="322"/>
    </location>
    <ligand>
        <name>Mg(2+)</name>
        <dbReference type="ChEBI" id="CHEBI:18420"/>
        <label>1</label>
    </ligand>
</feature>
<dbReference type="EMBL" id="CAJOBF010003199">
    <property type="protein sequence ID" value="CAF4079176.1"/>
    <property type="molecule type" value="Genomic_DNA"/>
</dbReference>
<feature type="binding site" evidence="1">
    <location>
        <position position="320"/>
    </location>
    <ligand>
        <name>Mg(2+)</name>
        <dbReference type="ChEBI" id="CHEBI:18420"/>
        <label>1</label>
    </ligand>
</feature>
<proteinExistence type="predicted"/>
<keyword evidence="1" id="KW-0479">Metal-binding</keyword>
<accession>A0A816REM4</accession>
<sequence>MSMLQFPSPQENLLPEDIVLVESATNAQDATVLDRIKGSLVGLAVGDAVGASVEFRPRDYLVANPVHDMMSGGTWGLKAGKWTDDTSMALCLASSLITHKGFNPYDQMVRYKWWYKDGYLSSTGYCFDIGKGTRDSLEEFQRRQNQLKKLFKCRTQSDVDQIPFDRIKAIGFDINCSQSGAAGNGALMRLNPVPLFFYRKPSQAVELSGESARLTHGDEVAVDACRYYGALIVAAILGESKEDLLSDQFCQIHMSWFNSQKLDSDILRVAAGSFKKRGGYDDGIRGKGHVVTSLEAALWAFWSTNNFKEGVLNVINLGDDTDTTAAIYGQLAGAYYGYDKIPNDWKDKLYANKLIVCIAEWLQVLGQPDTQPVQRQRISRRVSVIQQPTNPIDVNLQSPREFKSMISENLQQNHYEKSSKTVPRYPRSGILIQ</sequence>
<evidence type="ECO:0000256" key="2">
    <source>
        <dbReference type="SAM" id="MobiDB-lite"/>
    </source>
</evidence>
<gene>
    <name evidence="4" type="ORF">UXM345_LOCUS20944</name>
    <name evidence="3" type="ORF">XDN619_LOCUS13200</name>
</gene>
<protein>
    <recommendedName>
        <fullName evidence="6">ADP-ribosylglycohydrolase</fullName>
    </recommendedName>
</protein>
<organism evidence="3 5">
    <name type="scientific">Rotaria magnacalcarata</name>
    <dbReference type="NCBI Taxonomy" id="392030"/>
    <lineage>
        <taxon>Eukaryota</taxon>
        <taxon>Metazoa</taxon>
        <taxon>Spiralia</taxon>
        <taxon>Gnathifera</taxon>
        <taxon>Rotifera</taxon>
        <taxon>Eurotatoria</taxon>
        <taxon>Bdelloidea</taxon>
        <taxon>Philodinida</taxon>
        <taxon>Philodinidae</taxon>
        <taxon>Rotaria</taxon>
    </lineage>
</organism>
<dbReference type="InterPro" id="IPR036705">
    <property type="entry name" value="Ribosyl_crysJ1_sf"/>
</dbReference>
<feature type="region of interest" description="Disordered" evidence="2">
    <location>
        <begin position="413"/>
        <end position="433"/>
    </location>
</feature>
<dbReference type="InterPro" id="IPR005502">
    <property type="entry name" value="Ribosyl_crysJ1"/>
</dbReference>
<feature type="binding site" evidence="1">
    <location>
        <position position="85"/>
    </location>
    <ligand>
        <name>Mg(2+)</name>
        <dbReference type="ChEBI" id="CHEBI:18420"/>
        <label>1</label>
    </ligand>
</feature>
<keyword evidence="1" id="KW-0460">Magnesium</keyword>
<dbReference type="PANTHER" id="PTHR16222">
    <property type="entry name" value="ADP-RIBOSYLGLYCOHYDROLASE"/>
    <property type="match status" value="1"/>
</dbReference>
<evidence type="ECO:0000313" key="5">
    <source>
        <dbReference type="Proteomes" id="UP000663887"/>
    </source>
</evidence>
<dbReference type="EMBL" id="CAJNRG010005245">
    <property type="protein sequence ID" value="CAF2074096.1"/>
    <property type="molecule type" value="Genomic_DNA"/>
</dbReference>
<feature type="binding site" evidence="1">
    <location>
        <position position="84"/>
    </location>
    <ligand>
        <name>Mg(2+)</name>
        <dbReference type="ChEBI" id="CHEBI:18420"/>
        <label>1</label>
    </ligand>
</feature>
<comment type="caution">
    <text evidence="3">The sequence shown here is derived from an EMBL/GenBank/DDBJ whole genome shotgun (WGS) entry which is preliminary data.</text>
</comment>
<dbReference type="GO" id="GO:0046872">
    <property type="term" value="F:metal ion binding"/>
    <property type="evidence" value="ECO:0007669"/>
    <property type="project" value="UniProtKB-KW"/>
</dbReference>
<feature type="binding site" evidence="1">
    <location>
        <position position="323"/>
    </location>
    <ligand>
        <name>Mg(2+)</name>
        <dbReference type="ChEBI" id="CHEBI:18420"/>
        <label>1</label>
    </ligand>
</feature>
<evidence type="ECO:0008006" key="6">
    <source>
        <dbReference type="Google" id="ProtNLM"/>
    </source>
</evidence>
<evidence type="ECO:0000256" key="1">
    <source>
        <dbReference type="PIRSR" id="PIRSR605502-1"/>
    </source>
</evidence>
<dbReference type="Pfam" id="PF03747">
    <property type="entry name" value="ADP_ribosyl_GH"/>
    <property type="match status" value="1"/>
</dbReference>
<dbReference type="Gene3D" id="1.10.4080.10">
    <property type="entry name" value="ADP-ribosylation/Crystallin J1"/>
    <property type="match status" value="1"/>
</dbReference>
<dbReference type="AlphaFoldDB" id="A0A816REM4"/>
<dbReference type="SUPFAM" id="SSF101478">
    <property type="entry name" value="ADP-ribosylglycohydrolase"/>
    <property type="match status" value="1"/>
</dbReference>
<name>A0A816REM4_9BILA</name>
<comment type="cofactor">
    <cofactor evidence="1">
        <name>Mg(2+)</name>
        <dbReference type="ChEBI" id="CHEBI:18420"/>
    </cofactor>
    <text evidence="1">Binds 2 magnesium ions per subunit.</text>
</comment>
<dbReference type="Proteomes" id="UP000663842">
    <property type="component" value="Unassembled WGS sequence"/>
</dbReference>
<dbReference type="InterPro" id="IPR050792">
    <property type="entry name" value="ADP-ribosylglycohydrolase"/>
</dbReference>
<dbReference type="PANTHER" id="PTHR16222:SF12">
    <property type="entry name" value="ADP-RIBOSYLGLYCOHYDROLASE-RELATED"/>
    <property type="match status" value="1"/>
</dbReference>
<feature type="binding site" evidence="1">
    <location>
        <position position="83"/>
    </location>
    <ligand>
        <name>Mg(2+)</name>
        <dbReference type="ChEBI" id="CHEBI:18420"/>
        <label>1</label>
    </ligand>
</feature>
<evidence type="ECO:0000313" key="3">
    <source>
        <dbReference type="EMBL" id="CAF2074096.1"/>
    </source>
</evidence>
<dbReference type="Proteomes" id="UP000663887">
    <property type="component" value="Unassembled WGS sequence"/>
</dbReference>
<reference evidence="3" key="1">
    <citation type="submission" date="2021-02" db="EMBL/GenBank/DDBJ databases">
        <authorList>
            <person name="Nowell W R."/>
        </authorList>
    </citation>
    <scope>NUCLEOTIDE SEQUENCE</scope>
</reference>
<evidence type="ECO:0000313" key="4">
    <source>
        <dbReference type="EMBL" id="CAF4079176.1"/>
    </source>
</evidence>